<sequence>MKTTSSYLINDLMQRTEANLRLALELQKSAEEDLNHRPAAGAWSALECIEHLNFYGNYYVPEIGKQIDASPYPAVESFKSGLLGNYFAKSMLPEGAKKMKTLKNSNPFRKQLDKKEVMNKFIEHQQKLLQLLKKAKKVNLSRTKTGISISNFIKLRLGDTFRVVIYHNQRHLLQAKRALDSIDNSSVEK</sequence>
<evidence type="ECO:0000259" key="1">
    <source>
        <dbReference type="Pfam" id="PF12867"/>
    </source>
</evidence>
<dbReference type="EMBL" id="JAPJDA010000004">
    <property type="protein sequence ID" value="MCX2837241.1"/>
    <property type="molecule type" value="Genomic_DNA"/>
</dbReference>
<dbReference type="Pfam" id="PF12867">
    <property type="entry name" value="DinB_2"/>
    <property type="match status" value="1"/>
</dbReference>
<reference evidence="2" key="1">
    <citation type="submission" date="2022-11" db="EMBL/GenBank/DDBJ databases">
        <title>Salinimicrobium profundisediminis sp. nov., isolated from deep-sea sediment of the Mariana Trench.</title>
        <authorList>
            <person name="Fu H."/>
        </authorList>
    </citation>
    <scope>NUCLEOTIDE SEQUENCE</scope>
    <source>
        <strain evidence="2">MT39</strain>
    </source>
</reference>
<name>A0A9X3CV35_9FLAO</name>
<organism evidence="2 3">
    <name type="scientific">Salinimicrobium profundisediminis</name>
    <dbReference type="NCBI Taxonomy" id="2994553"/>
    <lineage>
        <taxon>Bacteria</taxon>
        <taxon>Pseudomonadati</taxon>
        <taxon>Bacteroidota</taxon>
        <taxon>Flavobacteriia</taxon>
        <taxon>Flavobacteriales</taxon>
        <taxon>Flavobacteriaceae</taxon>
        <taxon>Salinimicrobium</taxon>
    </lineage>
</organism>
<evidence type="ECO:0000313" key="3">
    <source>
        <dbReference type="Proteomes" id="UP001148482"/>
    </source>
</evidence>
<keyword evidence="3" id="KW-1185">Reference proteome</keyword>
<proteinExistence type="predicted"/>
<dbReference type="SUPFAM" id="SSF109854">
    <property type="entry name" value="DinB/YfiT-like putative metalloenzymes"/>
    <property type="match status" value="1"/>
</dbReference>
<dbReference type="RefSeq" id="WP_266068451.1">
    <property type="nucleotide sequence ID" value="NZ_JAPJDA010000004.1"/>
</dbReference>
<dbReference type="Proteomes" id="UP001148482">
    <property type="component" value="Unassembled WGS sequence"/>
</dbReference>
<gene>
    <name evidence="2" type="ORF">OQ279_03675</name>
</gene>
<dbReference type="AlphaFoldDB" id="A0A9X3CV35"/>
<dbReference type="Gene3D" id="1.20.120.450">
    <property type="entry name" value="dinb family like domain"/>
    <property type="match status" value="1"/>
</dbReference>
<dbReference type="InterPro" id="IPR034660">
    <property type="entry name" value="DinB/YfiT-like"/>
</dbReference>
<protein>
    <submittedName>
        <fullName evidence="2">DinB family protein</fullName>
    </submittedName>
</protein>
<comment type="caution">
    <text evidence="2">The sequence shown here is derived from an EMBL/GenBank/DDBJ whole genome shotgun (WGS) entry which is preliminary data.</text>
</comment>
<evidence type="ECO:0000313" key="2">
    <source>
        <dbReference type="EMBL" id="MCX2837241.1"/>
    </source>
</evidence>
<feature type="domain" description="DinB-like" evidence="1">
    <location>
        <begin position="16"/>
        <end position="175"/>
    </location>
</feature>
<accession>A0A9X3CV35</accession>
<dbReference type="InterPro" id="IPR024775">
    <property type="entry name" value="DinB-like"/>
</dbReference>